<evidence type="ECO:0000256" key="1">
    <source>
        <dbReference type="ARBA" id="ARBA00023015"/>
    </source>
</evidence>
<organism evidence="5 6">
    <name type="scientific">Peribacillus simplex</name>
    <dbReference type="NCBI Taxonomy" id="1478"/>
    <lineage>
        <taxon>Bacteria</taxon>
        <taxon>Bacillati</taxon>
        <taxon>Bacillota</taxon>
        <taxon>Bacilli</taxon>
        <taxon>Bacillales</taxon>
        <taxon>Bacillaceae</taxon>
        <taxon>Peribacillus</taxon>
    </lineage>
</organism>
<proteinExistence type="predicted"/>
<evidence type="ECO:0000256" key="3">
    <source>
        <dbReference type="ARBA" id="ARBA00023163"/>
    </source>
</evidence>
<comment type="caution">
    <text evidence="5">The sequence shown here is derived from an EMBL/GenBank/DDBJ whole genome shotgun (WGS) entry which is preliminary data.</text>
</comment>
<keyword evidence="1" id="KW-0805">Transcription regulation</keyword>
<dbReference type="Gene3D" id="1.10.260.40">
    <property type="entry name" value="lambda repressor-like DNA-binding domains"/>
    <property type="match status" value="1"/>
</dbReference>
<dbReference type="Pfam" id="PF13377">
    <property type="entry name" value="Peripla_BP_3"/>
    <property type="match status" value="1"/>
</dbReference>
<dbReference type="GO" id="GO:0000976">
    <property type="term" value="F:transcription cis-regulatory region binding"/>
    <property type="evidence" value="ECO:0007669"/>
    <property type="project" value="TreeGrafter"/>
</dbReference>
<evidence type="ECO:0000256" key="2">
    <source>
        <dbReference type="ARBA" id="ARBA00023125"/>
    </source>
</evidence>
<reference evidence="5 6" key="1">
    <citation type="submission" date="2019-07" db="EMBL/GenBank/DDBJ databases">
        <title>Genome assembly of Bacillus simplex strain GGC-P6A.</title>
        <authorList>
            <person name="Jennings M.E."/>
            <person name="Barton H.A."/>
        </authorList>
    </citation>
    <scope>NUCLEOTIDE SEQUENCE [LARGE SCALE GENOMIC DNA]</scope>
    <source>
        <strain evidence="5 6">GGC-P6A</strain>
    </source>
</reference>
<gene>
    <name evidence="5" type="ORF">FQP34_01015</name>
</gene>
<dbReference type="Pfam" id="PF00356">
    <property type="entry name" value="LacI"/>
    <property type="match status" value="1"/>
</dbReference>
<dbReference type="InterPro" id="IPR000843">
    <property type="entry name" value="HTH_LacI"/>
</dbReference>
<dbReference type="SUPFAM" id="SSF47413">
    <property type="entry name" value="lambda repressor-like DNA-binding domains"/>
    <property type="match status" value="1"/>
</dbReference>
<dbReference type="EMBL" id="VNKI01000001">
    <property type="protein sequence ID" value="TVX83846.1"/>
    <property type="molecule type" value="Genomic_DNA"/>
</dbReference>
<dbReference type="SMART" id="SM00354">
    <property type="entry name" value="HTH_LACI"/>
    <property type="match status" value="1"/>
</dbReference>
<dbReference type="Gene3D" id="3.40.50.2300">
    <property type="match status" value="2"/>
</dbReference>
<dbReference type="PROSITE" id="PS00356">
    <property type="entry name" value="HTH_LACI_1"/>
    <property type="match status" value="1"/>
</dbReference>
<dbReference type="PANTHER" id="PTHR30146:SF150">
    <property type="entry name" value="ARABINOSE METABOLISM TRANSCRIPTIONAL REPRESSOR"/>
    <property type="match status" value="1"/>
</dbReference>
<evidence type="ECO:0000259" key="4">
    <source>
        <dbReference type="PROSITE" id="PS50932"/>
    </source>
</evidence>
<dbReference type="SUPFAM" id="SSF53822">
    <property type="entry name" value="Periplasmic binding protein-like I"/>
    <property type="match status" value="1"/>
</dbReference>
<keyword evidence="2" id="KW-0238">DNA-binding</keyword>
<dbReference type="Proteomes" id="UP000317770">
    <property type="component" value="Unassembled WGS sequence"/>
</dbReference>
<sequence>MKLKIKDIAKLANVSIASVSLALNNKPGISYETREKILKIAQQEGYFNKPSIPAKNKVVRFVACTSPGIVIEQYETLPFFTELIKYIGEYLSLKGYSLMISTINSENLENEINQFTEDNACNGILLLGTDLTKKQITFIAEHQPNVVVLDTCFETLNIDFVNMNSTLGAYQAGKHFIELGHRRIGYVQSNVRIRNFDLRKEGFLMALKENNLSILEKDYFSVMPTTLSSQEQLKQNILKCGDDLPTALFCESDYIAISLVKSLTELGIKVPADISVIGFDDIPECKVINPELTTIQVQKRKMASLAVDRIIELMEITPNEKIKFVVDTVLISRNSCIKK</sequence>
<dbReference type="InterPro" id="IPR028082">
    <property type="entry name" value="Peripla_BP_I"/>
</dbReference>
<keyword evidence="3" id="KW-0804">Transcription</keyword>
<protein>
    <submittedName>
        <fullName evidence="5">LacI family transcriptional regulator</fullName>
    </submittedName>
</protein>
<dbReference type="PANTHER" id="PTHR30146">
    <property type="entry name" value="LACI-RELATED TRANSCRIPTIONAL REPRESSOR"/>
    <property type="match status" value="1"/>
</dbReference>
<dbReference type="CDD" id="cd01392">
    <property type="entry name" value="HTH_LacI"/>
    <property type="match status" value="1"/>
</dbReference>
<name>A0A8B5Y433_9BACI</name>
<dbReference type="RefSeq" id="WP_144476492.1">
    <property type="nucleotide sequence ID" value="NZ_VNKI01000001.1"/>
</dbReference>
<dbReference type="InterPro" id="IPR010982">
    <property type="entry name" value="Lambda_DNA-bd_dom_sf"/>
</dbReference>
<accession>A0A8B5Y433</accession>
<evidence type="ECO:0000313" key="6">
    <source>
        <dbReference type="Proteomes" id="UP000317770"/>
    </source>
</evidence>
<dbReference type="PROSITE" id="PS50932">
    <property type="entry name" value="HTH_LACI_2"/>
    <property type="match status" value="1"/>
</dbReference>
<evidence type="ECO:0000313" key="5">
    <source>
        <dbReference type="EMBL" id="TVX83846.1"/>
    </source>
</evidence>
<dbReference type="GO" id="GO:0003700">
    <property type="term" value="F:DNA-binding transcription factor activity"/>
    <property type="evidence" value="ECO:0007669"/>
    <property type="project" value="TreeGrafter"/>
</dbReference>
<feature type="domain" description="HTH lacI-type" evidence="4">
    <location>
        <begin position="3"/>
        <end position="59"/>
    </location>
</feature>
<dbReference type="InterPro" id="IPR046335">
    <property type="entry name" value="LacI/GalR-like_sensor"/>
</dbReference>
<dbReference type="AlphaFoldDB" id="A0A8B5Y433"/>